<dbReference type="PANTHER" id="PTHR42806:SF1">
    <property type="entry name" value="GLYCINE DEHYDROGENASE (DECARBOXYLATING)"/>
    <property type="match status" value="1"/>
</dbReference>
<dbReference type="AlphaFoldDB" id="A0A645DZ14"/>
<dbReference type="EC" id="1.4.4.2" evidence="3"/>
<organism evidence="3">
    <name type="scientific">bioreactor metagenome</name>
    <dbReference type="NCBI Taxonomy" id="1076179"/>
    <lineage>
        <taxon>unclassified sequences</taxon>
        <taxon>metagenomes</taxon>
        <taxon>ecological metagenomes</taxon>
    </lineage>
</organism>
<protein>
    <submittedName>
        <fullName evidence="3">Putative glycine dehydrogenase (Decarboxylating) subunit 1</fullName>
        <ecNumber evidence="3">1.4.4.2</ecNumber>
    </submittedName>
</protein>
<keyword evidence="1 3" id="KW-0560">Oxidoreductase</keyword>
<evidence type="ECO:0000259" key="2">
    <source>
        <dbReference type="Pfam" id="PF02347"/>
    </source>
</evidence>
<feature type="domain" description="Glycine cleavage system P-protein N-terminal" evidence="2">
    <location>
        <begin position="2"/>
        <end position="274"/>
    </location>
</feature>
<dbReference type="Gene3D" id="3.40.640.10">
    <property type="entry name" value="Type I PLP-dependent aspartate aminotransferase-like (Major domain)"/>
    <property type="match status" value="1"/>
</dbReference>
<dbReference type="InterPro" id="IPR015421">
    <property type="entry name" value="PyrdxlP-dep_Trfase_major"/>
</dbReference>
<comment type="caution">
    <text evidence="3">The sequence shown here is derived from an EMBL/GenBank/DDBJ whole genome shotgun (WGS) entry which is preliminary data.</text>
</comment>
<name>A0A645DZ14_9ZZZZ</name>
<evidence type="ECO:0000256" key="1">
    <source>
        <dbReference type="ARBA" id="ARBA00023002"/>
    </source>
</evidence>
<reference evidence="3" key="1">
    <citation type="submission" date="2019-08" db="EMBL/GenBank/DDBJ databases">
        <authorList>
            <person name="Kucharzyk K."/>
            <person name="Murdoch R.W."/>
            <person name="Higgins S."/>
            <person name="Loffler F."/>
        </authorList>
    </citation>
    <scope>NUCLEOTIDE SEQUENCE</scope>
</reference>
<dbReference type="Gene3D" id="3.90.1150.10">
    <property type="entry name" value="Aspartate Aminotransferase, domain 1"/>
    <property type="match status" value="1"/>
</dbReference>
<dbReference type="EMBL" id="VSSQ01041165">
    <property type="protein sequence ID" value="MPM94551.1"/>
    <property type="molecule type" value="Genomic_DNA"/>
</dbReference>
<gene>
    <name evidence="3" type="primary">gcvPA_20</name>
    <name evidence="3" type="ORF">SDC9_141697</name>
</gene>
<evidence type="ECO:0000313" key="3">
    <source>
        <dbReference type="EMBL" id="MPM94551.1"/>
    </source>
</evidence>
<proteinExistence type="predicted"/>
<dbReference type="GO" id="GO:0004375">
    <property type="term" value="F:glycine dehydrogenase (decarboxylating) activity"/>
    <property type="evidence" value="ECO:0007669"/>
    <property type="project" value="UniProtKB-EC"/>
</dbReference>
<dbReference type="SUPFAM" id="SSF53383">
    <property type="entry name" value="PLP-dependent transferases"/>
    <property type="match status" value="1"/>
</dbReference>
<dbReference type="PANTHER" id="PTHR42806">
    <property type="entry name" value="GLYCINE CLEAVAGE SYSTEM P-PROTEIN"/>
    <property type="match status" value="1"/>
</dbReference>
<dbReference type="InterPro" id="IPR023010">
    <property type="entry name" value="GcvPA"/>
</dbReference>
<dbReference type="Pfam" id="PF02347">
    <property type="entry name" value="GDC-P"/>
    <property type="match status" value="1"/>
</dbReference>
<sequence>MKPITLEVIKTYCRFAGTPLEVIPANRGKTDAEALAAALDDQTACVYMEQPNYFGLLEDADTVVEKAHAAGAKLVMGCYPTSLAVLKTPAEYGADAAVGEAQPLGLPLSFGGPYLGYMAVRQENMRRLPGRVVGQTTDKHGNVAYVLTLQAREQHIRREKAGSSICSNEALCALTATIYCAAMGKQGLREVASQCMAKARYAADKISSVKGYCLTYDGVFFNEFVTACPTQPETILSLLAQKGILGGLPLGDKLLWCVTEMNTEAEIDELVAVLKEAAE</sequence>
<dbReference type="InterPro" id="IPR049315">
    <property type="entry name" value="GDC-P_N"/>
</dbReference>
<accession>A0A645DZ14</accession>
<dbReference type="InterPro" id="IPR015422">
    <property type="entry name" value="PyrdxlP-dep_Trfase_small"/>
</dbReference>
<dbReference type="GO" id="GO:0009116">
    <property type="term" value="P:nucleoside metabolic process"/>
    <property type="evidence" value="ECO:0007669"/>
    <property type="project" value="InterPro"/>
</dbReference>
<dbReference type="InterPro" id="IPR015424">
    <property type="entry name" value="PyrdxlP-dep_Trfase"/>
</dbReference>